<sequence length="96" mass="10949">MIRALRRAAADYLRQQETPVPDRWNRVTYINQIIYKEIPVNNRDGNTTSKLIPVAGFCMAPKYSCNCMECTDQDGGSLSKHVVCRGFESHFRPAPE</sequence>
<comment type="caution">
    <text evidence="1">The sequence shown here is derived from an EMBL/GenBank/DDBJ whole genome shotgun (WGS) entry which is preliminary data.</text>
</comment>
<dbReference type="Proteomes" id="UP001597461">
    <property type="component" value="Unassembled WGS sequence"/>
</dbReference>
<protein>
    <submittedName>
        <fullName evidence="1">Uncharacterized protein</fullName>
    </submittedName>
</protein>
<keyword evidence="2" id="KW-1185">Reference proteome</keyword>
<evidence type="ECO:0000313" key="1">
    <source>
        <dbReference type="EMBL" id="MFD2583210.1"/>
    </source>
</evidence>
<organism evidence="1 2">
    <name type="scientific">Pedobacter vanadiisoli</name>
    <dbReference type="NCBI Taxonomy" id="1761975"/>
    <lineage>
        <taxon>Bacteria</taxon>
        <taxon>Pseudomonadati</taxon>
        <taxon>Bacteroidota</taxon>
        <taxon>Sphingobacteriia</taxon>
        <taxon>Sphingobacteriales</taxon>
        <taxon>Sphingobacteriaceae</taxon>
        <taxon>Pedobacter</taxon>
    </lineage>
</organism>
<reference evidence="2" key="1">
    <citation type="journal article" date="2019" name="Int. J. Syst. Evol. Microbiol.">
        <title>The Global Catalogue of Microorganisms (GCM) 10K type strain sequencing project: providing services to taxonomists for standard genome sequencing and annotation.</title>
        <authorList>
            <consortium name="The Broad Institute Genomics Platform"/>
            <consortium name="The Broad Institute Genome Sequencing Center for Infectious Disease"/>
            <person name="Wu L."/>
            <person name="Ma J."/>
        </authorList>
    </citation>
    <scope>NUCLEOTIDE SEQUENCE [LARGE SCALE GENOMIC DNA]</scope>
    <source>
        <strain evidence="2">KCTC 42866</strain>
    </source>
</reference>
<dbReference type="RefSeq" id="WP_379079095.1">
    <property type="nucleotide sequence ID" value="NZ_JBHULL010000009.1"/>
</dbReference>
<gene>
    <name evidence="1" type="ORF">ACFSR6_11990</name>
</gene>
<accession>A0ABW5MJ09</accession>
<proteinExistence type="predicted"/>
<evidence type="ECO:0000313" key="2">
    <source>
        <dbReference type="Proteomes" id="UP001597461"/>
    </source>
</evidence>
<name>A0ABW5MJ09_9SPHI</name>
<dbReference type="EMBL" id="JBHULL010000009">
    <property type="protein sequence ID" value="MFD2583210.1"/>
    <property type="molecule type" value="Genomic_DNA"/>
</dbReference>